<sequence>MPGEMDSWLCNKRFSESTQTRTNLDIRNETNFPSSCALFMPYLPKTQHCAKFLCVLCIFLLLGTKKDILFTNHPLKVTFEDGMANFFEIFYPL</sequence>
<reference evidence="1 2" key="1">
    <citation type="journal article" date="2013" name="Nat. Genet.">
        <title>The genome of the hydatid tapeworm Echinococcus granulosus.</title>
        <authorList>
            <person name="Zheng H."/>
            <person name="Zhang W."/>
            <person name="Zhang L."/>
            <person name="Zhang Z."/>
            <person name="Li J."/>
            <person name="Lu G."/>
            <person name="Zhu Y."/>
            <person name="Wang Y."/>
            <person name="Huang Y."/>
            <person name="Liu J."/>
            <person name="Kang H."/>
            <person name="Chen J."/>
            <person name="Wang L."/>
            <person name="Chen A."/>
            <person name="Yu S."/>
            <person name="Gao Z."/>
            <person name="Jin L."/>
            <person name="Gu W."/>
            <person name="Wang Z."/>
            <person name="Zhao L."/>
            <person name="Shi B."/>
            <person name="Wen H."/>
            <person name="Lin R."/>
            <person name="Jones M.K."/>
            <person name="Brejova B."/>
            <person name="Vinar T."/>
            <person name="Zhao G."/>
            <person name="McManus D.P."/>
            <person name="Chen Z."/>
            <person name="Zhou Y."/>
            <person name="Wang S."/>
        </authorList>
    </citation>
    <scope>NUCLEOTIDE SEQUENCE [LARGE SCALE GENOMIC DNA]</scope>
</reference>
<dbReference type="AlphaFoldDB" id="W6UKG6"/>
<accession>W6UKG6</accession>
<comment type="caution">
    <text evidence="1">The sequence shown here is derived from an EMBL/GenBank/DDBJ whole genome shotgun (WGS) entry which is preliminary data.</text>
</comment>
<keyword evidence="2" id="KW-1185">Reference proteome</keyword>
<protein>
    <submittedName>
        <fullName evidence="1">Uncharacterized protein</fullName>
    </submittedName>
</protein>
<dbReference type="CTD" id="36338756"/>
<dbReference type="EMBL" id="APAU02000015">
    <property type="protein sequence ID" value="EUB62020.1"/>
    <property type="molecule type" value="Genomic_DNA"/>
</dbReference>
<evidence type="ECO:0000313" key="2">
    <source>
        <dbReference type="Proteomes" id="UP000019149"/>
    </source>
</evidence>
<dbReference type="KEGG" id="egl:EGR_03041"/>
<name>W6UKG6_ECHGR</name>
<dbReference type="Proteomes" id="UP000019149">
    <property type="component" value="Unassembled WGS sequence"/>
</dbReference>
<evidence type="ECO:0000313" key="1">
    <source>
        <dbReference type="EMBL" id="EUB62020.1"/>
    </source>
</evidence>
<organism evidence="1 2">
    <name type="scientific">Echinococcus granulosus</name>
    <name type="common">Hydatid tapeworm</name>
    <dbReference type="NCBI Taxonomy" id="6210"/>
    <lineage>
        <taxon>Eukaryota</taxon>
        <taxon>Metazoa</taxon>
        <taxon>Spiralia</taxon>
        <taxon>Lophotrochozoa</taxon>
        <taxon>Platyhelminthes</taxon>
        <taxon>Cestoda</taxon>
        <taxon>Eucestoda</taxon>
        <taxon>Cyclophyllidea</taxon>
        <taxon>Taeniidae</taxon>
        <taxon>Echinococcus</taxon>
        <taxon>Echinococcus granulosus group</taxon>
    </lineage>
</organism>
<gene>
    <name evidence="1" type="ORF">EGR_03041</name>
</gene>
<proteinExistence type="predicted"/>
<dbReference type="RefSeq" id="XP_024353216.1">
    <property type="nucleotide sequence ID" value="XM_024492290.1"/>
</dbReference>
<dbReference type="GeneID" id="36338756"/>